<dbReference type="RefSeq" id="WP_204776599.1">
    <property type="nucleotide sequence ID" value="NZ_JACJJQ010000023.1"/>
</dbReference>
<keyword evidence="10 12" id="KW-0238">DNA-binding</keyword>
<dbReference type="InterPro" id="IPR036977">
    <property type="entry name" value="DNA_primase_Znf_CHC2"/>
</dbReference>
<accession>A0ABS2EPA3</accession>
<dbReference type="PANTHER" id="PTHR30313">
    <property type="entry name" value="DNA PRIMASE"/>
    <property type="match status" value="1"/>
</dbReference>
<evidence type="ECO:0000256" key="13">
    <source>
        <dbReference type="PIRNR" id="PIRNR002811"/>
    </source>
</evidence>
<evidence type="ECO:0000313" key="17">
    <source>
        <dbReference type="Proteomes" id="UP000776629"/>
    </source>
</evidence>
<keyword evidence="4 12" id="KW-0548">Nucleotidyltransferase</keyword>
<dbReference type="InterPro" id="IPR002694">
    <property type="entry name" value="Znf_CHC2"/>
</dbReference>
<keyword evidence="2 12" id="KW-0639">Primosome</keyword>
<dbReference type="Pfam" id="PF08275">
    <property type="entry name" value="DNAG_N"/>
    <property type="match status" value="1"/>
</dbReference>
<feature type="domain" description="Toprim" evidence="15">
    <location>
        <begin position="267"/>
        <end position="348"/>
    </location>
</feature>
<dbReference type="InterPro" id="IPR050219">
    <property type="entry name" value="DnaG_primase"/>
</dbReference>
<evidence type="ECO:0000256" key="14">
    <source>
        <dbReference type="SAM" id="MobiDB-lite"/>
    </source>
</evidence>
<dbReference type="SUPFAM" id="SSF56731">
    <property type="entry name" value="DNA primase core"/>
    <property type="match status" value="1"/>
</dbReference>
<gene>
    <name evidence="12 16" type="primary">dnaG</name>
    <name evidence="16" type="ORF">H5993_05810</name>
</gene>
<evidence type="ECO:0000256" key="10">
    <source>
        <dbReference type="ARBA" id="ARBA00023125"/>
    </source>
</evidence>
<dbReference type="PROSITE" id="PS50880">
    <property type="entry name" value="TOPRIM"/>
    <property type="match status" value="1"/>
</dbReference>
<dbReference type="Gene3D" id="1.10.860.10">
    <property type="entry name" value="DNAb Helicase, Chain A"/>
    <property type="match status" value="1"/>
</dbReference>
<evidence type="ECO:0000256" key="7">
    <source>
        <dbReference type="ARBA" id="ARBA00022771"/>
    </source>
</evidence>
<evidence type="ECO:0000256" key="8">
    <source>
        <dbReference type="ARBA" id="ARBA00022833"/>
    </source>
</evidence>
<comment type="similarity">
    <text evidence="12 13">Belongs to the DnaG primase family.</text>
</comment>
<dbReference type="InterPro" id="IPR019475">
    <property type="entry name" value="DNA_primase_DnaB-bd"/>
</dbReference>
<keyword evidence="6 12" id="KW-0479">Metal-binding</keyword>
<protein>
    <recommendedName>
        <fullName evidence="12 13">DNA primase</fullName>
        <ecNumber evidence="12">2.7.7.101</ecNumber>
    </recommendedName>
</protein>
<dbReference type="Pfam" id="PF13155">
    <property type="entry name" value="Toprim_2"/>
    <property type="match status" value="1"/>
</dbReference>
<evidence type="ECO:0000256" key="1">
    <source>
        <dbReference type="ARBA" id="ARBA00022478"/>
    </source>
</evidence>
<name>A0ABS2EPA3_9LACO</name>
<dbReference type="Gene3D" id="3.40.1360.10">
    <property type="match status" value="1"/>
</dbReference>
<comment type="caution">
    <text evidence="16">The sequence shown here is derived from an EMBL/GenBank/DDBJ whole genome shotgun (WGS) entry which is preliminary data.</text>
</comment>
<evidence type="ECO:0000256" key="2">
    <source>
        <dbReference type="ARBA" id="ARBA00022515"/>
    </source>
</evidence>
<dbReference type="SUPFAM" id="SSF57783">
    <property type="entry name" value="Zinc beta-ribbon"/>
    <property type="match status" value="1"/>
</dbReference>
<dbReference type="InterPro" id="IPR016136">
    <property type="entry name" value="DNA_helicase_N/primase_C"/>
</dbReference>
<dbReference type="SMART" id="SM00400">
    <property type="entry name" value="ZnF_CHCC"/>
    <property type="match status" value="1"/>
</dbReference>
<evidence type="ECO:0000256" key="11">
    <source>
        <dbReference type="ARBA" id="ARBA00023163"/>
    </source>
</evidence>
<keyword evidence="5 12" id="KW-0235">DNA replication</keyword>
<dbReference type="HAMAP" id="MF_00974">
    <property type="entry name" value="DNA_primase_DnaG"/>
    <property type="match status" value="1"/>
</dbReference>
<feature type="zinc finger region" description="CHC2-type" evidence="12">
    <location>
        <begin position="39"/>
        <end position="63"/>
    </location>
</feature>
<dbReference type="EC" id="2.7.7.101" evidence="12"/>
<evidence type="ECO:0000256" key="4">
    <source>
        <dbReference type="ARBA" id="ARBA00022695"/>
    </source>
</evidence>
<organism evidence="16 17">
    <name type="scientific">Limosilactobacillus alvi</name>
    <dbReference type="NCBI Taxonomy" id="990412"/>
    <lineage>
        <taxon>Bacteria</taxon>
        <taxon>Bacillati</taxon>
        <taxon>Bacillota</taxon>
        <taxon>Bacilli</taxon>
        <taxon>Lactobacillales</taxon>
        <taxon>Lactobacillaceae</taxon>
        <taxon>Limosilactobacillus</taxon>
    </lineage>
</organism>
<comment type="cofactor">
    <cofactor evidence="12 13">
        <name>Zn(2+)</name>
        <dbReference type="ChEBI" id="CHEBI:29105"/>
    </cofactor>
    <text evidence="12 13">Binds 1 zinc ion per monomer.</text>
</comment>
<keyword evidence="9" id="KW-0460">Magnesium</keyword>
<keyword evidence="8 12" id="KW-0862">Zinc</keyword>
<dbReference type="InterPro" id="IPR030846">
    <property type="entry name" value="DnaG_bac"/>
</dbReference>
<dbReference type="Proteomes" id="UP000776629">
    <property type="component" value="Unassembled WGS sequence"/>
</dbReference>
<evidence type="ECO:0000256" key="3">
    <source>
        <dbReference type="ARBA" id="ARBA00022679"/>
    </source>
</evidence>
<comment type="subunit">
    <text evidence="12">Monomer. Interacts with DnaB.</text>
</comment>
<comment type="domain">
    <text evidence="12">Contains an N-terminal zinc-binding domain, a central core domain that contains the primase activity, and a C-terminal DnaB-binding domain.</text>
</comment>
<dbReference type="SMART" id="SM00493">
    <property type="entry name" value="TOPRIM"/>
    <property type="match status" value="1"/>
</dbReference>
<keyword evidence="7 12" id="KW-0863">Zinc-finger</keyword>
<dbReference type="InterPro" id="IPR037068">
    <property type="entry name" value="DNA_primase_core_N_sf"/>
</dbReference>
<dbReference type="CDD" id="cd03364">
    <property type="entry name" value="TOPRIM_DnaG_primases"/>
    <property type="match status" value="1"/>
</dbReference>
<dbReference type="Pfam" id="PF10410">
    <property type="entry name" value="DnaB_bind"/>
    <property type="match status" value="1"/>
</dbReference>
<sequence>MPKIPEELINRIRSAVNIADVIGQDVQLQKQGKNLVGHCPFHQDNTPSFSVNPEKQFFYCFSCHRSGNVFSFLQQYHHLSFPEAVEEVAKFANFQLPQEYQGHPQATPANPEQAQLLKIHAEATKLYHHVLVNTPAGKLALQYLTQRGMTVDLINQFELGYAPDLGADKQILHEYAQKAGFDYQLLRKSGLFVERHDGQLRDRFHGRVMYPIKDSHGQVIAFSGRIFGKKASANTPKYLNSPETDIFNKRRTLFNLNLAREAAREVGHLTLFEGFMDVISAYGAGVKTGIASMGTSFTSEQVQIIARQVKQLNIAYDGDEAGQAAIDRALKLVEDTAPNLNLRVVQLPAGLDPDEYVQKYGAIKFQDYMEHREETPVDFRLSYLRNGLNLKKQSDLIAYLKAALQVIRVIPDPLGQSVYLKKLATEFGLDQGSLERQLAELPQPQVVTPPPIEDNGEIPHGFDPPPAPEKVIISNQPPVTQPLSKTDRAAQILLKYYCSDQDIRYQLDARLEFRFPQASYQHLYEVIKDYFSDQEKFDVAAVMDRLEPAAQTLLGQVEKQLVNEEEKQQVVKDCLFVLDQEFPLAQKIEETQAAINEASMIGDTDQLVRLTTELVQLYQRQQSMKTEEIN</sequence>
<dbReference type="NCBIfam" id="TIGR01391">
    <property type="entry name" value="dnaG"/>
    <property type="match status" value="1"/>
</dbReference>
<dbReference type="Gene3D" id="3.90.580.10">
    <property type="entry name" value="Zinc finger, CHC2-type domain"/>
    <property type="match status" value="1"/>
</dbReference>
<dbReference type="EMBL" id="JACJJQ010000023">
    <property type="protein sequence ID" value="MBM6754269.1"/>
    <property type="molecule type" value="Genomic_DNA"/>
</dbReference>
<dbReference type="InterPro" id="IPR006171">
    <property type="entry name" value="TOPRIM_dom"/>
</dbReference>
<evidence type="ECO:0000256" key="12">
    <source>
        <dbReference type="HAMAP-Rule" id="MF_00974"/>
    </source>
</evidence>
<keyword evidence="17" id="KW-1185">Reference proteome</keyword>
<comment type="catalytic activity">
    <reaction evidence="12">
        <text>ssDNA + n NTP = ssDNA/pppN(pN)n-1 hybrid + (n-1) diphosphate.</text>
        <dbReference type="EC" id="2.7.7.101"/>
    </reaction>
</comment>
<evidence type="ECO:0000313" key="16">
    <source>
        <dbReference type="EMBL" id="MBM6754269.1"/>
    </source>
</evidence>
<dbReference type="InterPro" id="IPR034151">
    <property type="entry name" value="TOPRIM_DnaG_bac"/>
</dbReference>
<feature type="region of interest" description="Disordered" evidence="14">
    <location>
        <begin position="455"/>
        <end position="482"/>
    </location>
</feature>
<keyword evidence="1 12" id="KW-0240">DNA-directed RNA polymerase</keyword>
<dbReference type="PIRSF" id="PIRSF002811">
    <property type="entry name" value="DnaG"/>
    <property type="match status" value="1"/>
</dbReference>
<feature type="compositionally biased region" description="Polar residues" evidence="14">
    <location>
        <begin position="473"/>
        <end position="482"/>
    </location>
</feature>
<keyword evidence="3 12" id="KW-0808">Transferase</keyword>
<evidence type="ECO:0000256" key="5">
    <source>
        <dbReference type="ARBA" id="ARBA00022705"/>
    </source>
</evidence>
<comment type="function">
    <text evidence="12 13">RNA polymerase that catalyzes the synthesis of short RNA molecules used as primers for DNA polymerase during DNA replication.</text>
</comment>
<dbReference type="Pfam" id="PF01807">
    <property type="entry name" value="Zn_ribbon_DnaG"/>
    <property type="match status" value="1"/>
</dbReference>
<dbReference type="InterPro" id="IPR013264">
    <property type="entry name" value="DNAG_N"/>
</dbReference>
<dbReference type="PANTHER" id="PTHR30313:SF2">
    <property type="entry name" value="DNA PRIMASE"/>
    <property type="match status" value="1"/>
</dbReference>
<dbReference type="Gene3D" id="3.90.980.10">
    <property type="entry name" value="DNA primase, catalytic core, N-terminal domain"/>
    <property type="match status" value="1"/>
</dbReference>
<keyword evidence="11 12" id="KW-0804">Transcription</keyword>
<evidence type="ECO:0000259" key="15">
    <source>
        <dbReference type="PROSITE" id="PS50880"/>
    </source>
</evidence>
<reference evidence="16 17" key="1">
    <citation type="journal article" date="2021" name="Sci. Rep.">
        <title>The distribution of antibiotic resistance genes in chicken gut microbiota commensals.</title>
        <authorList>
            <person name="Juricova H."/>
            <person name="Matiasovicova J."/>
            <person name="Kubasova T."/>
            <person name="Cejkova D."/>
            <person name="Rychlik I."/>
        </authorList>
    </citation>
    <scope>NUCLEOTIDE SEQUENCE [LARGE SCALE GENOMIC DNA]</scope>
    <source>
        <strain evidence="16 17">An810</strain>
    </source>
</reference>
<evidence type="ECO:0000256" key="6">
    <source>
        <dbReference type="ARBA" id="ARBA00022723"/>
    </source>
</evidence>
<dbReference type="InterPro" id="IPR006295">
    <property type="entry name" value="DNA_primase_DnaG"/>
</dbReference>
<evidence type="ECO:0000256" key="9">
    <source>
        <dbReference type="ARBA" id="ARBA00022842"/>
    </source>
</evidence>
<proteinExistence type="inferred from homology"/>